<comment type="similarity">
    <text evidence="2">Belongs to the major facilitator superfamily.</text>
</comment>
<sequence length="144" mass="16040">QNDGAEGASFPIFVIWEGDDSEKTKNWLVSKNWVHFLLIPAHTLISPFGSSMFAPSTSETMREFYSANINLESFSVSILVLRHVFGPLIYGPLSELYGRLILYHVNSLLFVIANVAYSLPLSLTMFIVFRLITGIVGSCPPALR</sequence>
<protein>
    <recommendedName>
        <fullName evidence="7">Major facilitator superfamily (MFS) profile domain-containing protein</fullName>
    </recommendedName>
</protein>
<evidence type="ECO:0000313" key="8">
    <source>
        <dbReference type="EMBL" id="OHF03789.1"/>
    </source>
</evidence>
<evidence type="ECO:0000256" key="6">
    <source>
        <dbReference type="SAM" id="Phobius"/>
    </source>
</evidence>
<dbReference type="GO" id="GO:0016020">
    <property type="term" value="C:membrane"/>
    <property type="evidence" value="ECO:0007669"/>
    <property type="project" value="UniProtKB-SubCell"/>
</dbReference>
<feature type="non-terminal residue" evidence="8">
    <location>
        <position position="1"/>
    </location>
</feature>
<dbReference type="AlphaFoldDB" id="A0A1G4BQS6"/>
<organism evidence="8 9">
    <name type="scientific">Colletotrichum orchidophilum</name>
    <dbReference type="NCBI Taxonomy" id="1209926"/>
    <lineage>
        <taxon>Eukaryota</taxon>
        <taxon>Fungi</taxon>
        <taxon>Dikarya</taxon>
        <taxon>Ascomycota</taxon>
        <taxon>Pezizomycotina</taxon>
        <taxon>Sordariomycetes</taxon>
        <taxon>Hypocreomycetidae</taxon>
        <taxon>Glomerellales</taxon>
        <taxon>Glomerellaceae</taxon>
        <taxon>Colletotrichum</taxon>
    </lineage>
</organism>
<dbReference type="PANTHER" id="PTHR23502">
    <property type="entry name" value="MAJOR FACILITATOR SUPERFAMILY"/>
    <property type="match status" value="1"/>
</dbReference>
<dbReference type="InterPro" id="IPR005828">
    <property type="entry name" value="MFS_sugar_transport-like"/>
</dbReference>
<dbReference type="STRING" id="1209926.A0A1G4BQS6"/>
<dbReference type="Gene3D" id="1.20.1720.10">
    <property type="entry name" value="Multidrug resistance protein D"/>
    <property type="match status" value="1"/>
</dbReference>
<keyword evidence="4 6" id="KW-1133">Transmembrane helix</keyword>
<evidence type="ECO:0000256" key="5">
    <source>
        <dbReference type="ARBA" id="ARBA00023136"/>
    </source>
</evidence>
<dbReference type="PROSITE" id="PS50850">
    <property type="entry name" value="MFS"/>
    <property type="match status" value="1"/>
</dbReference>
<dbReference type="Proteomes" id="UP000176998">
    <property type="component" value="Unassembled WGS sequence"/>
</dbReference>
<proteinExistence type="inferred from homology"/>
<evidence type="ECO:0000256" key="1">
    <source>
        <dbReference type="ARBA" id="ARBA00004141"/>
    </source>
</evidence>
<evidence type="ECO:0000259" key="7">
    <source>
        <dbReference type="PROSITE" id="PS50850"/>
    </source>
</evidence>
<feature type="transmembrane region" description="Helical" evidence="6">
    <location>
        <begin position="33"/>
        <end position="54"/>
    </location>
</feature>
<dbReference type="OrthoDB" id="5296287at2759"/>
<dbReference type="GO" id="GO:0022857">
    <property type="term" value="F:transmembrane transporter activity"/>
    <property type="evidence" value="ECO:0007669"/>
    <property type="project" value="InterPro"/>
</dbReference>
<feature type="domain" description="Major facilitator superfamily (MFS) profile" evidence="7">
    <location>
        <begin position="35"/>
        <end position="144"/>
    </location>
</feature>
<dbReference type="SUPFAM" id="SSF103473">
    <property type="entry name" value="MFS general substrate transporter"/>
    <property type="match status" value="1"/>
</dbReference>
<dbReference type="InterPro" id="IPR036259">
    <property type="entry name" value="MFS_trans_sf"/>
</dbReference>
<evidence type="ECO:0000313" key="9">
    <source>
        <dbReference type="Proteomes" id="UP000176998"/>
    </source>
</evidence>
<keyword evidence="3 6" id="KW-0812">Transmembrane</keyword>
<comment type="subcellular location">
    <subcellularLocation>
        <location evidence="1">Membrane</location>
        <topology evidence="1">Multi-pass membrane protein</topology>
    </subcellularLocation>
</comment>
<comment type="caution">
    <text evidence="8">The sequence shown here is derived from an EMBL/GenBank/DDBJ whole genome shotgun (WGS) entry which is preliminary data.</text>
</comment>
<reference evidence="8 9" key="1">
    <citation type="submission" date="2016-09" db="EMBL/GenBank/DDBJ databases">
        <authorList>
            <person name="Capua I."/>
            <person name="De Benedictis P."/>
            <person name="Joannis T."/>
            <person name="Lombin L.H."/>
            <person name="Cattoli G."/>
        </authorList>
    </citation>
    <scope>NUCLEOTIDE SEQUENCE [LARGE SCALE GENOMIC DNA]</scope>
    <source>
        <strain evidence="8 9">IMI 309357</strain>
    </source>
</reference>
<evidence type="ECO:0000256" key="4">
    <source>
        <dbReference type="ARBA" id="ARBA00022989"/>
    </source>
</evidence>
<evidence type="ECO:0000256" key="2">
    <source>
        <dbReference type="ARBA" id="ARBA00008335"/>
    </source>
</evidence>
<gene>
    <name evidence="8" type="ORF">CORC01_01108</name>
</gene>
<dbReference type="PANTHER" id="PTHR23502:SF68">
    <property type="entry name" value="MULTIDRUG TRANSPORTER, PUTATIVE (AFU_ORTHOLOGUE AFUA_3G01120)-RELATED"/>
    <property type="match status" value="1"/>
</dbReference>
<keyword evidence="5 6" id="KW-0472">Membrane</keyword>
<name>A0A1G4BQS6_9PEZI</name>
<dbReference type="Pfam" id="PF00083">
    <property type="entry name" value="Sugar_tr"/>
    <property type="match status" value="1"/>
</dbReference>
<keyword evidence="9" id="KW-1185">Reference proteome</keyword>
<dbReference type="EMBL" id="MJBS01000005">
    <property type="protein sequence ID" value="OHF03789.1"/>
    <property type="molecule type" value="Genomic_DNA"/>
</dbReference>
<accession>A0A1G4BQS6</accession>
<dbReference type="InterPro" id="IPR020846">
    <property type="entry name" value="MFS_dom"/>
</dbReference>
<dbReference type="GeneID" id="34554274"/>
<dbReference type="RefSeq" id="XP_022480925.1">
    <property type="nucleotide sequence ID" value="XM_022612764.1"/>
</dbReference>
<evidence type="ECO:0000256" key="3">
    <source>
        <dbReference type="ARBA" id="ARBA00022692"/>
    </source>
</evidence>